<dbReference type="CDD" id="cd06124">
    <property type="entry name" value="cupin_NimR-like_N"/>
    <property type="match status" value="1"/>
</dbReference>
<evidence type="ECO:0000259" key="2">
    <source>
        <dbReference type="PROSITE" id="PS01124"/>
    </source>
</evidence>
<protein>
    <submittedName>
        <fullName evidence="3">AraC family transcriptional regulator</fullName>
    </submittedName>
</protein>
<accession>A0ABV8P0S9</accession>
<dbReference type="Pfam" id="PF12833">
    <property type="entry name" value="HTH_18"/>
    <property type="match status" value="1"/>
</dbReference>
<dbReference type="PANTHER" id="PTHR11019:SF159">
    <property type="entry name" value="TRANSCRIPTIONAL REGULATOR-RELATED"/>
    <property type="match status" value="1"/>
</dbReference>
<reference evidence="4" key="1">
    <citation type="journal article" date="2019" name="Int. J. Syst. Evol. Microbiol.">
        <title>The Global Catalogue of Microorganisms (GCM) 10K type strain sequencing project: providing services to taxonomists for standard genome sequencing and annotation.</title>
        <authorList>
            <consortium name="The Broad Institute Genomics Platform"/>
            <consortium name="The Broad Institute Genome Sequencing Center for Infectious Disease"/>
            <person name="Wu L."/>
            <person name="Ma J."/>
        </authorList>
    </citation>
    <scope>NUCLEOTIDE SEQUENCE [LARGE SCALE GENOMIC DNA]</scope>
    <source>
        <strain evidence="4">LMG 24813</strain>
    </source>
</reference>
<keyword evidence="1" id="KW-0238">DNA-binding</keyword>
<keyword evidence="4" id="KW-1185">Reference proteome</keyword>
<feature type="domain" description="HTH araC/xylS-type" evidence="2">
    <location>
        <begin position="156"/>
        <end position="253"/>
    </location>
</feature>
<comment type="caution">
    <text evidence="3">The sequence shown here is derived from an EMBL/GenBank/DDBJ whole genome shotgun (WGS) entry which is preliminary data.</text>
</comment>
<dbReference type="InterPro" id="IPR003313">
    <property type="entry name" value="AraC-bd"/>
</dbReference>
<evidence type="ECO:0000256" key="1">
    <source>
        <dbReference type="ARBA" id="ARBA00023125"/>
    </source>
</evidence>
<dbReference type="PROSITE" id="PS01124">
    <property type="entry name" value="HTH_ARAC_FAMILY_2"/>
    <property type="match status" value="1"/>
</dbReference>
<organism evidence="3 4">
    <name type="scientific">Candidimonas humi</name>
    <dbReference type="NCBI Taxonomy" id="683355"/>
    <lineage>
        <taxon>Bacteria</taxon>
        <taxon>Pseudomonadati</taxon>
        <taxon>Pseudomonadota</taxon>
        <taxon>Betaproteobacteria</taxon>
        <taxon>Burkholderiales</taxon>
        <taxon>Alcaligenaceae</taxon>
        <taxon>Candidimonas</taxon>
    </lineage>
</organism>
<dbReference type="RefSeq" id="WP_217965451.1">
    <property type="nucleotide sequence ID" value="NZ_JAHTBN010000006.1"/>
</dbReference>
<dbReference type="Proteomes" id="UP001595848">
    <property type="component" value="Unassembled WGS sequence"/>
</dbReference>
<evidence type="ECO:0000313" key="3">
    <source>
        <dbReference type="EMBL" id="MFC4202800.1"/>
    </source>
</evidence>
<proteinExistence type="predicted"/>
<evidence type="ECO:0000313" key="4">
    <source>
        <dbReference type="Proteomes" id="UP001595848"/>
    </source>
</evidence>
<dbReference type="InterPro" id="IPR018060">
    <property type="entry name" value="HTH_AraC"/>
</dbReference>
<dbReference type="Pfam" id="PF02311">
    <property type="entry name" value="AraC_binding"/>
    <property type="match status" value="1"/>
</dbReference>
<sequence>MTRPIDLVEDADRDVIAMESFYLDRQTVEAHSHRRIQLLYGTTGTMQLETRFGAWVVPPGFAVWIPTGVAHRLSMINVVTHSLYFRDSALPEAPQRCQVIAVPPLLRELIREAVKVPLLYVAGSRDGLLMEMLLREASIQPVVPLHLPVPREGPLASLCQAFYKSPNQAVAPADWARQLNVSERTFYRRFLAATGMTFIAWRQQACVFAAMARLAAGESVTSIALDLGYESPSSFSTMFRKSMGFPPSQYVRSA</sequence>
<dbReference type="PANTHER" id="PTHR11019">
    <property type="entry name" value="HTH-TYPE TRANSCRIPTIONAL REGULATOR NIMR"/>
    <property type="match status" value="1"/>
</dbReference>
<dbReference type="SMART" id="SM00342">
    <property type="entry name" value="HTH_ARAC"/>
    <property type="match status" value="1"/>
</dbReference>
<gene>
    <name evidence="3" type="ORF">ACFOY1_17750</name>
</gene>
<dbReference type="EMBL" id="JBHSBV010000007">
    <property type="protein sequence ID" value="MFC4202800.1"/>
    <property type="molecule type" value="Genomic_DNA"/>
</dbReference>
<name>A0ABV8P0S9_9BURK</name>